<accession>A0A4Y2CLG3</accession>
<name>A0A4Y2CLG3_ARAVE</name>
<sequence>MQALQPSHPVHHGLKAVYMQKDLQTCSNVFVKRSPIKRILSTPFEDSFLVRKRQANNFAVLVNGQDKVHQCGQVEICCPTVDTTNSVLPYTTKYGRKVCFRLPL</sequence>
<evidence type="ECO:0000313" key="2">
    <source>
        <dbReference type="Proteomes" id="UP000499080"/>
    </source>
</evidence>
<organism evidence="1 2">
    <name type="scientific">Araneus ventricosus</name>
    <name type="common">Orbweaver spider</name>
    <name type="synonym">Epeira ventricosa</name>
    <dbReference type="NCBI Taxonomy" id="182803"/>
    <lineage>
        <taxon>Eukaryota</taxon>
        <taxon>Metazoa</taxon>
        <taxon>Ecdysozoa</taxon>
        <taxon>Arthropoda</taxon>
        <taxon>Chelicerata</taxon>
        <taxon>Arachnida</taxon>
        <taxon>Araneae</taxon>
        <taxon>Araneomorphae</taxon>
        <taxon>Entelegynae</taxon>
        <taxon>Araneoidea</taxon>
        <taxon>Araneidae</taxon>
        <taxon>Araneus</taxon>
    </lineage>
</organism>
<evidence type="ECO:0000313" key="1">
    <source>
        <dbReference type="EMBL" id="GBM04756.1"/>
    </source>
</evidence>
<comment type="caution">
    <text evidence="1">The sequence shown here is derived from an EMBL/GenBank/DDBJ whole genome shotgun (WGS) entry which is preliminary data.</text>
</comment>
<dbReference type="EMBL" id="BGPR01000207">
    <property type="protein sequence ID" value="GBM04756.1"/>
    <property type="molecule type" value="Genomic_DNA"/>
</dbReference>
<dbReference type="Proteomes" id="UP000499080">
    <property type="component" value="Unassembled WGS sequence"/>
</dbReference>
<keyword evidence="2" id="KW-1185">Reference proteome</keyword>
<dbReference type="OrthoDB" id="6279146at2759"/>
<gene>
    <name evidence="1" type="ORF">AVEN_20199_1</name>
</gene>
<dbReference type="AlphaFoldDB" id="A0A4Y2CLG3"/>
<reference evidence="1 2" key="1">
    <citation type="journal article" date="2019" name="Sci. Rep.">
        <title>Orb-weaving spider Araneus ventricosus genome elucidates the spidroin gene catalogue.</title>
        <authorList>
            <person name="Kono N."/>
            <person name="Nakamura H."/>
            <person name="Ohtoshi R."/>
            <person name="Moran D.A.P."/>
            <person name="Shinohara A."/>
            <person name="Yoshida Y."/>
            <person name="Fujiwara M."/>
            <person name="Mori M."/>
            <person name="Tomita M."/>
            <person name="Arakawa K."/>
        </authorList>
    </citation>
    <scope>NUCLEOTIDE SEQUENCE [LARGE SCALE GENOMIC DNA]</scope>
</reference>
<proteinExistence type="predicted"/>
<protein>
    <submittedName>
        <fullName evidence="1">Uncharacterized protein</fullName>
    </submittedName>
</protein>